<dbReference type="SUPFAM" id="SSF54593">
    <property type="entry name" value="Glyoxalase/Bleomycin resistance protein/Dihydroxybiphenyl dioxygenase"/>
    <property type="match status" value="1"/>
</dbReference>
<dbReference type="Pfam" id="PF00903">
    <property type="entry name" value="Glyoxalase"/>
    <property type="match status" value="1"/>
</dbReference>
<dbReference type="PANTHER" id="PTHR21366">
    <property type="entry name" value="GLYOXALASE FAMILY PROTEIN"/>
    <property type="match status" value="1"/>
</dbReference>
<dbReference type="EMBL" id="UINC01191678">
    <property type="protein sequence ID" value="SVE06432.1"/>
    <property type="molecule type" value="Genomic_DNA"/>
</dbReference>
<dbReference type="AlphaFoldDB" id="A0A383AFD8"/>
<gene>
    <name evidence="2" type="ORF">METZ01_LOCUS459286</name>
</gene>
<dbReference type="InterPro" id="IPR029068">
    <property type="entry name" value="Glyas_Bleomycin-R_OHBP_Dase"/>
</dbReference>
<proteinExistence type="predicted"/>
<dbReference type="InterPro" id="IPR037523">
    <property type="entry name" value="VOC_core"/>
</dbReference>
<dbReference type="InterPro" id="IPR050383">
    <property type="entry name" value="GlyoxalaseI/FosfomycinResist"/>
</dbReference>
<dbReference type="PROSITE" id="PS51819">
    <property type="entry name" value="VOC"/>
    <property type="match status" value="1"/>
</dbReference>
<accession>A0A383AFD8</accession>
<feature type="domain" description="VOC" evidence="1">
    <location>
        <begin position="53"/>
        <end position="181"/>
    </location>
</feature>
<dbReference type="InterPro" id="IPR004360">
    <property type="entry name" value="Glyas_Fos-R_dOase_dom"/>
</dbReference>
<organism evidence="2">
    <name type="scientific">marine metagenome</name>
    <dbReference type="NCBI Taxonomy" id="408172"/>
    <lineage>
        <taxon>unclassified sequences</taxon>
        <taxon>metagenomes</taxon>
        <taxon>ecological metagenomes</taxon>
    </lineage>
</organism>
<protein>
    <recommendedName>
        <fullName evidence="1">VOC domain-containing protein</fullName>
    </recommendedName>
</protein>
<dbReference type="Gene3D" id="3.10.180.10">
    <property type="entry name" value="2,3-Dihydroxybiphenyl 1,2-Dioxygenase, domain 1"/>
    <property type="match status" value="1"/>
</dbReference>
<feature type="non-terminal residue" evidence="2">
    <location>
        <position position="209"/>
    </location>
</feature>
<evidence type="ECO:0000259" key="1">
    <source>
        <dbReference type="PROSITE" id="PS51819"/>
    </source>
</evidence>
<reference evidence="2" key="1">
    <citation type="submission" date="2018-05" db="EMBL/GenBank/DDBJ databases">
        <authorList>
            <person name="Lanie J.A."/>
            <person name="Ng W.-L."/>
            <person name="Kazmierczak K.M."/>
            <person name="Andrzejewski T.M."/>
            <person name="Davidsen T.M."/>
            <person name="Wayne K.J."/>
            <person name="Tettelin H."/>
            <person name="Glass J.I."/>
            <person name="Rusch D."/>
            <person name="Podicherti R."/>
            <person name="Tsui H.-C.T."/>
            <person name="Winkler M.E."/>
        </authorList>
    </citation>
    <scope>NUCLEOTIDE SEQUENCE</scope>
</reference>
<name>A0A383AFD8_9ZZZZ</name>
<sequence>MDDIQRQAITECSFEANQLGAPNLLGRALWKIMAFVTGQINRLGDGAMSKITMIHHINIQITDRQQTREWYDKVLGAEFLDRGPALNKRQMQLRIGTAEIHTSDTEDFIPIPRVHFAIEVEDWDEMLAHLDSVGVAYSRSAGGSFVGTGGEDPYQGKREDTGEHYTYISDPDSNLIELVYHPLGLESSQGDAIGLTHDADNVRWTQKPG</sequence>
<dbReference type="PANTHER" id="PTHR21366:SF14">
    <property type="entry name" value="GLYOXALASE DOMAIN-CONTAINING PROTEIN 5"/>
    <property type="match status" value="1"/>
</dbReference>
<evidence type="ECO:0000313" key="2">
    <source>
        <dbReference type="EMBL" id="SVE06432.1"/>
    </source>
</evidence>